<dbReference type="EMBL" id="JBITLV010000001">
    <property type="protein sequence ID" value="MFI7585707.1"/>
    <property type="molecule type" value="Genomic_DNA"/>
</dbReference>
<name>A0ABW8AJ99_9ACTN</name>
<comment type="caution">
    <text evidence="1">The sequence shown here is derived from an EMBL/GenBank/DDBJ whole genome shotgun (WGS) entry which is preliminary data.</text>
</comment>
<evidence type="ECO:0000313" key="1">
    <source>
        <dbReference type="EMBL" id="MFI7585707.1"/>
    </source>
</evidence>
<protein>
    <submittedName>
        <fullName evidence="1">Uncharacterized protein</fullName>
    </submittedName>
</protein>
<sequence length="206" mass="23378">MRPWNEIDWDQPRPSLRELIDSWPSITWEPSPIDHPAFDLYVDEVRAVYSNGGCLVGRWRATSYSDTTAWFMSRNRLDEYEMQRVLLDHPTVRDDLAELKIPAVLDRMPGGLEEQAGGSLLLDGLLARALTLGGAYDNYPGTAAAAKALAHEAVVALTEERYEDFRLDTTYLAWTPWFFDIAWDNTLVLTDMAKAEMTVICMTDTD</sequence>
<dbReference type="Proteomes" id="UP001612915">
    <property type="component" value="Unassembled WGS sequence"/>
</dbReference>
<evidence type="ECO:0000313" key="2">
    <source>
        <dbReference type="Proteomes" id="UP001612915"/>
    </source>
</evidence>
<proteinExistence type="predicted"/>
<keyword evidence="2" id="KW-1185">Reference proteome</keyword>
<accession>A0ABW8AJ99</accession>
<reference evidence="1 2" key="1">
    <citation type="submission" date="2024-10" db="EMBL/GenBank/DDBJ databases">
        <title>The Natural Products Discovery Center: Release of the First 8490 Sequenced Strains for Exploring Actinobacteria Biosynthetic Diversity.</title>
        <authorList>
            <person name="Kalkreuter E."/>
            <person name="Kautsar S.A."/>
            <person name="Yang D."/>
            <person name="Bader C.D."/>
            <person name="Teijaro C.N."/>
            <person name="Fluegel L."/>
            <person name="Davis C.M."/>
            <person name="Simpson J.R."/>
            <person name="Lauterbach L."/>
            <person name="Steele A.D."/>
            <person name="Gui C."/>
            <person name="Meng S."/>
            <person name="Li G."/>
            <person name="Viehrig K."/>
            <person name="Ye F."/>
            <person name="Su P."/>
            <person name="Kiefer A.F."/>
            <person name="Nichols A."/>
            <person name="Cepeda A.J."/>
            <person name="Yan W."/>
            <person name="Fan B."/>
            <person name="Jiang Y."/>
            <person name="Adhikari A."/>
            <person name="Zheng C.-J."/>
            <person name="Schuster L."/>
            <person name="Cowan T.M."/>
            <person name="Smanski M.J."/>
            <person name="Chevrette M.G."/>
            <person name="De Carvalho L.P.S."/>
            <person name="Shen B."/>
        </authorList>
    </citation>
    <scope>NUCLEOTIDE SEQUENCE [LARGE SCALE GENOMIC DNA]</scope>
    <source>
        <strain evidence="1 2">NPDC049639</strain>
    </source>
</reference>
<gene>
    <name evidence="1" type="ORF">ACIB24_01380</name>
</gene>
<organism evidence="1 2">
    <name type="scientific">Spongisporangium articulatum</name>
    <dbReference type="NCBI Taxonomy" id="3362603"/>
    <lineage>
        <taxon>Bacteria</taxon>
        <taxon>Bacillati</taxon>
        <taxon>Actinomycetota</taxon>
        <taxon>Actinomycetes</taxon>
        <taxon>Kineosporiales</taxon>
        <taxon>Kineosporiaceae</taxon>
        <taxon>Spongisporangium</taxon>
    </lineage>
</organism>
<dbReference type="RefSeq" id="WP_398274060.1">
    <property type="nucleotide sequence ID" value="NZ_JBITLV010000001.1"/>
</dbReference>